<evidence type="ECO:0000256" key="7">
    <source>
        <dbReference type="ARBA" id="ARBA00023180"/>
    </source>
</evidence>
<comment type="similarity">
    <text evidence="3">Belongs to the glycosyl hydrolase 51 family.</text>
</comment>
<dbReference type="PANTHER" id="PTHR31776">
    <property type="entry name" value="ALPHA-L-ARABINOFURANOSIDASE 1"/>
    <property type="match status" value="1"/>
</dbReference>
<evidence type="ECO:0000259" key="9">
    <source>
        <dbReference type="SMART" id="SM00813"/>
    </source>
</evidence>
<gene>
    <name evidence="10" type="ORF">BCR34DRAFT_492496</name>
</gene>
<evidence type="ECO:0000256" key="3">
    <source>
        <dbReference type="ARBA" id="ARBA00007186"/>
    </source>
</evidence>
<evidence type="ECO:0000256" key="5">
    <source>
        <dbReference type="ARBA" id="ARBA00022729"/>
    </source>
</evidence>
<keyword evidence="6 10" id="KW-0378">Hydrolase</keyword>
<dbReference type="OrthoDB" id="406864at2759"/>
<dbReference type="InterPro" id="IPR055235">
    <property type="entry name" value="ASD1_cat"/>
</dbReference>
<comment type="caution">
    <text evidence="10">The sequence shown here is derived from an EMBL/GenBank/DDBJ whole genome shotgun (WGS) entry which is preliminary data.</text>
</comment>
<dbReference type="InterPro" id="IPR051563">
    <property type="entry name" value="Glycosyl_Hydrolase_51"/>
</dbReference>
<keyword evidence="5 8" id="KW-0732">Signal</keyword>
<dbReference type="GO" id="GO:0031222">
    <property type="term" value="P:arabinan catabolic process"/>
    <property type="evidence" value="ECO:0007669"/>
    <property type="project" value="UniProtKB-UniPathway"/>
</dbReference>
<feature type="signal peptide" evidence="8">
    <location>
        <begin position="1"/>
        <end position="20"/>
    </location>
</feature>
<comment type="pathway">
    <text evidence="2">Glycan metabolism; L-arabinan degradation.</text>
</comment>
<dbReference type="InterPro" id="IPR017853">
    <property type="entry name" value="GH"/>
</dbReference>
<dbReference type="Pfam" id="PF22848">
    <property type="entry name" value="ASD1_dom"/>
    <property type="match status" value="1"/>
</dbReference>
<dbReference type="Proteomes" id="UP000193144">
    <property type="component" value="Unassembled WGS sequence"/>
</dbReference>
<accession>A0A1Y1YZ51</accession>
<keyword evidence="11" id="KW-1185">Reference proteome</keyword>
<name>A0A1Y1YZ51_9PLEO</name>
<keyword evidence="7" id="KW-0325">Glycoprotein</keyword>
<sequence>MGLLKLTTTALAFLAATVNAVDIVVKSKGGNETSSIPYGLMHEDINNAGDGGLYAELIRNRAFQGSKLYPVSLDGWKSINGAGLSIKNLSTPLSKALPSSMNVVVNSTKSKSVGFSNDGFWGMDVRMEKYTGSFYVRGSYKGAFTASLQSALTNETFGSVKVDSKTKQNEWVQHKFTLVPKKDAPSSNNTFAITFDPAGVSGGSLDFNLISLFPPTYKGRENGLREDLAEAFAALDPKFLRFPGGNALEGPDLANPWKWNETIGPLKDRPGRPGVWNYQTSDGLGLVEYLHWCDDMDLEPILAIYSGLALDGAYINETDLAPWIEDALNEIEFVRGAPSTPMGKLRASLGYPKPWTLKYVEVGNEDWLAGRPAGFESYLAYRFQAFNKAIKKKYPDIQVIASPSVFDNMKIPAPAAGDYHPYRQPDNFYNEFHKFDSLTKDNLTLVGEFASVHPNGGIDWSGNLHPFPWWIGGVGEAIFMISTERNGDRILGTTYAPVLRNMNRWQWSVCMIEFEADTKKTTLSTSYHVFQLISTHAITHTLPTTPSSNTSSLFFVAGKNEDDDSYVWKGANYNTTNHEATPVSVKFEGLRKGQKAELTLLVSSQGPFGYNDPAKGNNVVVTTTKTLSAGENGAFKFNMPELSVAVLDTDVGGYGRKEKRVERRYPPVLNGKAVERKR</sequence>
<organism evidence="10 11">
    <name type="scientific">Clohesyomyces aquaticus</name>
    <dbReference type="NCBI Taxonomy" id="1231657"/>
    <lineage>
        <taxon>Eukaryota</taxon>
        <taxon>Fungi</taxon>
        <taxon>Dikarya</taxon>
        <taxon>Ascomycota</taxon>
        <taxon>Pezizomycotina</taxon>
        <taxon>Dothideomycetes</taxon>
        <taxon>Pleosporomycetidae</taxon>
        <taxon>Pleosporales</taxon>
        <taxon>Lindgomycetaceae</taxon>
        <taxon>Clohesyomyces</taxon>
    </lineage>
</organism>
<evidence type="ECO:0000256" key="1">
    <source>
        <dbReference type="ARBA" id="ARBA00001462"/>
    </source>
</evidence>
<dbReference type="EC" id="3.2.1.55" evidence="4"/>
<dbReference type="SUPFAM" id="SSF51445">
    <property type="entry name" value="(Trans)glycosidases"/>
    <property type="match status" value="1"/>
</dbReference>
<dbReference type="EMBL" id="MCFA01000148">
    <property type="protein sequence ID" value="ORY03323.1"/>
    <property type="molecule type" value="Genomic_DNA"/>
</dbReference>
<comment type="catalytic activity">
    <reaction evidence="1">
        <text>Hydrolysis of terminal non-reducing alpha-L-arabinofuranoside residues in alpha-L-arabinosides.</text>
        <dbReference type="EC" id="3.2.1.55"/>
    </reaction>
</comment>
<feature type="domain" description="Alpha-L-arabinofuranosidase C-terminal" evidence="9">
    <location>
        <begin position="469"/>
        <end position="643"/>
    </location>
</feature>
<proteinExistence type="inferred from homology"/>
<dbReference type="PANTHER" id="PTHR31776:SF0">
    <property type="entry name" value="ALPHA-L-ARABINOFURANOSIDASE 1"/>
    <property type="match status" value="1"/>
</dbReference>
<reference evidence="10 11" key="1">
    <citation type="submission" date="2016-07" db="EMBL/GenBank/DDBJ databases">
        <title>Pervasive Adenine N6-methylation of Active Genes in Fungi.</title>
        <authorList>
            <consortium name="DOE Joint Genome Institute"/>
            <person name="Mondo S.J."/>
            <person name="Dannebaum R.O."/>
            <person name="Kuo R.C."/>
            <person name="Labutti K."/>
            <person name="Haridas S."/>
            <person name="Kuo A."/>
            <person name="Salamov A."/>
            <person name="Ahrendt S.R."/>
            <person name="Lipzen A."/>
            <person name="Sullivan W."/>
            <person name="Andreopoulos W.B."/>
            <person name="Clum A."/>
            <person name="Lindquist E."/>
            <person name="Daum C."/>
            <person name="Ramamoorthy G.K."/>
            <person name="Gryganskyi A."/>
            <person name="Culley D."/>
            <person name="Magnuson J.K."/>
            <person name="James T.Y."/>
            <person name="O'Malley M.A."/>
            <person name="Stajich J.E."/>
            <person name="Spatafora J.W."/>
            <person name="Visel A."/>
            <person name="Grigoriev I.V."/>
        </authorList>
    </citation>
    <scope>NUCLEOTIDE SEQUENCE [LARGE SCALE GENOMIC DNA]</scope>
    <source>
        <strain evidence="10 11">CBS 115471</strain>
    </source>
</reference>
<feature type="chain" id="PRO_5012417815" description="non-reducing end alpha-L-arabinofuranosidase" evidence="8">
    <location>
        <begin position="21"/>
        <end position="678"/>
    </location>
</feature>
<dbReference type="STRING" id="1231657.A0A1Y1YZ51"/>
<evidence type="ECO:0000313" key="10">
    <source>
        <dbReference type="EMBL" id="ORY03323.1"/>
    </source>
</evidence>
<evidence type="ECO:0000256" key="8">
    <source>
        <dbReference type="SAM" id="SignalP"/>
    </source>
</evidence>
<evidence type="ECO:0000313" key="11">
    <source>
        <dbReference type="Proteomes" id="UP000193144"/>
    </source>
</evidence>
<protein>
    <recommendedName>
        <fullName evidence="4">non-reducing end alpha-L-arabinofuranosidase</fullName>
        <ecNumber evidence="4">3.2.1.55</ecNumber>
    </recommendedName>
</protein>
<dbReference type="Pfam" id="PF06964">
    <property type="entry name" value="Alpha-L-AF_C"/>
    <property type="match status" value="1"/>
</dbReference>
<evidence type="ECO:0000256" key="6">
    <source>
        <dbReference type="ARBA" id="ARBA00022801"/>
    </source>
</evidence>
<evidence type="ECO:0000256" key="4">
    <source>
        <dbReference type="ARBA" id="ARBA00012670"/>
    </source>
</evidence>
<dbReference type="GO" id="GO:0046373">
    <property type="term" value="P:L-arabinose metabolic process"/>
    <property type="evidence" value="ECO:0007669"/>
    <property type="project" value="InterPro"/>
</dbReference>
<dbReference type="UniPathway" id="UPA00667"/>
<dbReference type="GO" id="GO:0046556">
    <property type="term" value="F:alpha-L-arabinofuranosidase activity"/>
    <property type="evidence" value="ECO:0007669"/>
    <property type="project" value="UniProtKB-EC"/>
</dbReference>
<evidence type="ECO:0000256" key="2">
    <source>
        <dbReference type="ARBA" id="ARBA00004834"/>
    </source>
</evidence>
<dbReference type="Gene3D" id="3.20.20.80">
    <property type="entry name" value="Glycosidases"/>
    <property type="match status" value="1"/>
</dbReference>
<dbReference type="InterPro" id="IPR010720">
    <property type="entry name" value="Alpha-L-AF_C"/>
</dbReference>
<dbReference type="AlphaFoldDB" id="A0A1Y1YZ51"/>
<dbReference type="SMART" id="SM00813">
    <property type="entry name" value="Alpha-L-AF_C"/>
    <property type="match status" value="1"/>
</dbReference>